<dbReference type="AlphaFoldDB" id="A0A518AV82"/>
<organism evidence="5 6">
    <name type="scientific">Aeoliella mucimassa</name>
    <dbReference type="NCBI Taxonomy" id="2527972"/>
    <lineage>
        <taxon>Bacteria</taxon>
        <taxon>Pseudomonadati</taxon>
        <taxon>Planctomycetota</taxon>
        <taxon>Planctomycetia</taxon>
        <taxon>Pirellulales</taxon>
        <taxon>Lacipirellulaceae</taxon>
        <taxon>Aeoliella</taxon>
    </lineage>
</organism>
<accession>A0A518AV82</accession>
<dbReference type="InterPro" id="IPR006558">
    <property type="entry name" value="LamG-like"/>
</dbReference>
<name>A0A518AV82_9BACT</name>
<dbReference type="KEGG" id="amuc:Pan181_48780"/>
<feature type="domain" description="LamG-like jellyroll fold" evidence="4">
    <location>
        <begin position="132"/>
        <end position="292"/>
    </location>
</feature>
<evidence type="ECO:0000256" key="2">
    <source>
        <dbReference type="ARBA" id="ARBA00023157"/>
    </source>
</evidence>
<evidence type="ECO:0000256" key="1">
    <source>
        <dbReference type="ARBA" id="ARBA00022729"/>
    </source>
</evidence>
<dbReference type="Pfam" id="PF13385">
    <property type="entry name" value="Laminin_G_3"/>
    <property type="match status" value="1"/>
</dbReference>
<evidence type="ECO:0000256" key="3">
    <source>
        <dbReference type="SAM" id="SignalP"/>
    </source>
</evidence>
<keyword evidence="1 3" id="KW-0732">Signal</keyword>
<evidence type="ECO:0000313" key="5">
    <source>
        <dbReference type="EMBL" id="QDU58639.1"/>
    </source>
</evidence>
<gene>
    <name evidence="5" type="ORF">Pan181_48780</name>
</gene>
<feature type="chain" id="PRO_5022137647" description="LamG-like jellyroll fold domain-containing protein" evidence="3">
    <location>
        <begin position="32"/>
        <end position="536"/>
    </location>
</feature>
<protein>
    <recommendedName>
        <fullName evidence="4">LamG-like jellyroll fold domain-containing protein</fullName>
    </recommendedName>
</protein>
<dbReference type="Gene3D" id="2.60.120.200">
    <property type="match status" value="1"/>
</dbReference>
<evidence type="ECO:0000259" key="4">
    <source>
        <dbReference type="SMART" id="SM00560"/>
    </source>
</evidence>
<dbReference type="SMART" id="SM00560">
    <property type="entry name" value="LamGL"/>
    <property type="match status" value="1"/>
</dbReference>
<feature type="signal peptide" evidence="3">
    <location>
        <begin position="1"/>
        <end position="31"/>
    </location>
</feature>
<dbReference type="SUPFAM" id="SSF49899">
    <property type="entry name" value="Concanavalin A-like lectins/glucanases"/>
    <property type="match status" value="1"/>
</dbReference>
<dbReference type="RefSeq" id="WP_145250913.1">
    <property type="nucleotide sequence ID" value="NZ_CP036278.1"/>
</dbReference>
<evidence type="ECO:0000313" key="6">
    <source>
        <dbReference type="Proteomes" id="UP000315750"/>
    </source>
</evidence>
<dbReference type="OrthoDB" id="252303at2"/>
<sequence length="536" mass="56839" precursor="true">MNLSTRSTFARPACLVLCTWIALTCGAPRLAATTLAWWDFESDLATGSVVDGQYITHTTADGVHQDAVPDLSGNSNHLSAFGDGWGTGIYRQVVPAGSLTGSQFSVQNGGSYPSLSTAGDLDRSGIAVGELAEWTIEASVRFTSLGGYQTMVGKDGVGQAFASGDSAAAPLYFQKTSGNVFSIRYIDAAGYQHLLDGSTTVEADTWYNVAATSDGDSLRIYVDGNLDAAYDLTASGSSNRAMAALDESGQEGNSGPAYSWSLLRGMYDDEHRDRVQGYLDDVRISDVALAVDDLLNPYASALSLVVNTETGEVRIRNNGSTAISLDYYRIDSPTDSALLVDDYDGTSGWYSLSDQQVDASGDGSGIGETWDEAQASVLSSQLLVENFLLGNTTLAAGESRWLGVPVDVERLAGDLVFQYAEPGGSLKRARIEYTSEVASLPGDFNDDGTVNLADYVVWRDNLGVADEHAIAGNGDGAAGVDFGDYRLWRLQFGNTLDAASGLTASQVPEPTGGLLAVIGLTLLTQAVRKRVCRYFE</sequence>
<dbReference type="InterPro" id="IPR013320">
    <property type="entry name" value="ConA-like_dom_sf"/>
</dbReference>
<proteinExistence type="predicted"/>
<keyword evidence="2" id="KW-1015">Disulfide bond</keyword>
<dbReference type="EMBL" id="CP036278">
    <property type="protein sequence ID" value="QDU58639.1"/>
    <property type="molecule type" value="Genomic_DNA"/>
</dbReference>
<dbReference type="InterPro" id="IPR018247">
    <property type="entry name" value="EF_Hand_1_Ca_BS"/>
</dbReference>
<reference evidence="5 6" key="1">
    <citation type="submission" date="2019-02" db="EMBL/GenBank/DDBJ databases">
        <title>Deep-cultivation of Planctomycetes and their phenomic and genomic characterization uncovers novel biology.</title>
        <authorList>
            <person name="Wiegand S."/>
            <person name="Jogler M."/>
            <person name="Boedeker C."/>
            <person name="Pinto D."/>
            <person name="Vollmers J."/>
            <person name="Rivas-Marin E."/>
            <person name="Kohn T."/>
            <person name="Peeters S.H."/>
            <person name="Heuer A."/>
            <person name="Rast P."/>
            <person name="Oberbeckmann S."/>
            <person name="Bunk B."/>
            <person name="Jeske O."/>
            <person name="Meyerdierks A."/>
            <person name="Storesund J.E."/>
            <person name="Kallscheuer N."/>
            <person name="Luecker S."/>
            <person name="Lage O.M."/>
            <person name="Pohl T."/>
            <person name="Merkel B.J."/>
            <person name="Hornburger P."/>
            <person name="Mueller R.-W."/>
            <person name="Bruemmer F."/>
            <person name="Labrenz M."/>
            <person name="Spormann A.M."/>
            <person name="Op den Camp H."/>
            <person name="Overmann J."/>
            <person name="Amann R."/>
            <person name="Jetten M.S.M."/>
            <person name="Mascher T."/>
            <person name="Medema M.H."/>
            <person name="Devos D.P."/>
            <person name="Kaster A.-K."/>
            <person name="Ovreas L."/>
            <person name="Rohde M."/>
            <person name="Galperin M.Y."/>
            <person name="Jogler C."/>
        </authorList>
    </citation>
    <scope>NUCLEOTIDE SEQUENCE [LARGE SCALE GENOMIC DNA]</scope>
    <source>
        <strain evidence="5 6">Pan181</strain>
    </source>
</reference>
<dbReference type="Proteomes" id="UP000315750">
    <property type="component" value="Chromosome"/>
</dbReference>
<keyword evidence="6" id="KW-1185">Reference proteome</keyword>
<dbReference type="PROSITE" id="PS00018">
    <property type="entry name" value="EF_HAND_1"/>
    <property type="match status" value="1"/>
</dbReference>